<feature type="compositionally biased region" description="Basic and acidic residues" evidence="1">
    <location>
        <begin position="52"/>
        <end position="63"/>
    </location>
</feature>
<dbReference type="EMBL" id="JACEIK010001104">
    <property type="protein sequence ID" value="MCD7466002.1"/>
    <property type="molecule type" value="Genomic_DNA"/>
</dbReference>
<dbReference type="Proteomes" id="UP000823775">
    <property type="component" value="Unassembled WGS sequence"/>
</dbReference>
<organism evidence="2 3">
    <name type="scientific">Datura stramonium</name>
    <name type="common">Jimsonweed</name>
    <name type="synonym">Common thornapple</name>
    <dbReference type="NCBI Taxonomy" id="4076"/>
    <lineage>
        <taxon>Eukaryota</taxon>
        <taxon>Viridiplantae</taxon>
        <taxon>Streptophyta</taxon>
        <taxon>Embryophyta</taxon>
        <taxon>Tracheophyta</taxon>
        <taxon>Spermatophyta</taxon>
        <taxon>Magnoliopsida</taxon>
        <taxon>eudicotyledons</taxon>
        <taxon>Gunneridae</taxon>
        <taxon>Pentapetalae</taxon>
        <taxon>asterids</taxon>
        <taxon>lamiids</taxon>
        <taxon>Solanales</taxon>
        <taxon>Solanaceae</taxon>
        <taxon>Solanoideae</taxon>
        <taxon>Datureae</taxon>
        <taxon>Datura</taxon>
    </lineage>
</organism>
<sequence length="101" mass="11965">MNSPKSYQKNGSLLEKDEAEGSRRMRSIDEQTQCKKFYPEEEEDHSLVLKNTTEEREKTSQRMKWTPDLEKKFKKFVHSLGRKANLKLIPELMIVPNLNPR</sequence>
<gene>
    <name evidence="2" type="primary">GATA3_1</name>
    <name evidence="2" type="ORF">HAX54_002311</name>
</gene>
<protein>
    <submittedName>
        <fullName evidence="2">Trans-acting T-cell-specific transcription factor GATA-3</fullName>
    </submittedName>
</protein>
<keyword evidence="3" id="KW-1185">Reference proteome</keyword>
<accession>A0ABS8T3P5</accession>
<dbReference type="Gene3D" id="1.10.10.60">
    <property type="entry name" value="Homeodomain-like"/>
    <property type="match status" value="1"/>
</dbReference>
<comment type="caution">
    <text evidence="2">The sequence shown here is derived from an EMBL/GenBank/DDBJ whole genome shotgun (WGS) entry which is preliminary data.</text>
</comment>
<evidence type="ECO:0000313" key="2">
    <source>
        <dbReference type="EMBL" id="MCD7466002.1"/>
    </source>
</evidence>
<feature type="region of interest" description="Disordered" evidence="1">
    <location>
        <begin position="1"/>
        <end position="63"/>
    </location>
</feature>
<evidence type="ECO:0000313" key="3">
    <source>
        <dbReference type="Proteomes" id="UP000823775"/>
    </source>
</evidence>
<evidence type="ECO:0000256" key="1">
    <source>
        <dbReference type="SAM" id="MobiDB-lite"/>
    </source>
</evidence>
<reference evidence="2 3" key="1">
    <citation type="journal article" date="2021" name="BMC Genomics">
        <title>Datura genome reveals duplications of psychoactive alkaloid biosynthetic genes and high mutation rate following tissue culture.</title>
        <authorList>
            <person name="Rajewski A."/>
            <person name="Carter-House D."/>
            <person name="Stajich J."/>
            <person name="Litt A."/>
        </authorList>
    </citation>
    <scope>NUCLEOTIDE SEQUENCE [LARGE SCALE GENOMIC DNA]</scope>
    <source>
        <strain evidence="2">AR-01</strain>
    </source>
</reference>
<feature type="compositionally biased region" description="Polar residues" evidence="1">
    <location>
        <begin position="1"/>
        <end position="11"/>
    </location>
</feature>
<proteinExistence type="predicted"/>
<feature type="compositionally biased region" description="Basic and acidic residues" evidence="1">
    <location>
        <begin position="14"/>
        <end position="39"/>
    </location>
</feature>
<name>A0ABS8T3P5_DATST</name>